<name>A0A7Y2E5Q0_UNCEI</name>
<dbReference type="AlphaFoldDB" id="A0A7Y2E5Q0"/>
<feature type="transmembrane region" description="Helical" evidence="1">
    <location>
        <begin position="129"/>
        <end position="149"/>
    </location>
</feature>
<keyword evidence="1" id="KW-0472">Membrane</keyword>
<gene>
    <name evidence="2" type="ORF">HKN21_02955</name>
</gene>
<evidence type="ECO:0000313" key="3">
    <source>
        <dbReference type="Proteomes" id="UP000547674"/>
    </source>
</evidence>
<feature type="transmembrane region" description="Helical" evidence="1">
    <location>
        <begin position="105"/>
        <end position="122"/>
    </location>
</feature>
<dbReference type="Proteomes" id="UP000547674">
    <property type="component" value="Unassembled WGS sequence"/>
</dbReference>
<keyword evidence="1" id="KW-0812">Transmembrane</keyword>
<dbReference type="EMBL" id="JABDJR010000110">
    <property type="protein sequence ID" value="NNF05699.1"/>
    <property type="molecule type" value="Genomic_DNA"/>
</dbReference>
<keyword evidence="1" id="KW-1133">Transmembrane helix</keyword>
<proteinExistence type="predicted"/>
<sequence>SLNYLHYFLSMVPDNAGNEALDSLRKLLIAPGIAIAAILFSELPIRDGIRQRTLLYPLLGPVPRWILVVVRTVATGAILAFSAIILLLIIRFLHGEGLSQLPQEAMAIALASFAYTGLFGVVHMVTKRGLFAGLATLLIFDSPLAQLPFGIRRLSLSYHTQVLGDQLVELQLPVDLGTPENSVVLSAITLLIMAAVFIGIASFLFSKKPLGELC</sequence>
<feature type="transmembrane region" description="Helical" evidence="1">
    <location>
        <begin position="183"/>
        <end position="205"/>
    </location>
</feature>
<feature type="transmembrane region" description="Helical" evidence="1">
    <location>
        <begin position="27"/>
        <end position="45"/>
    </location>
</feature>
<feature type="non-terminal residue" evidence="2">
    <location>
        <position position="1"/>
    </location>
</feature>
<accession>A0A7Y2E5Q0</accession>
<evidence type="ECO:0000256" key="1">
    <source>
        <dbReference type="SAM" id="Phobius"/>
    </source>
</evidence>
<feature type="transmembrane region" description="Helical" evidence="1">
    <location>
        <begin position="65"/>
        <end position="93"/>
    </location>
</feature>
<comment type="caution">
    <text evidence="2">The sequence shown here is derived from an EMBL/GenBank/DDBJ whole genome shotgun (WGS) entry which is preliminary data.</text>
</comment>
<protein>
    <submittedName>
        <fullName evidence="2">Uncharacterized protein</fullName>
    </submittedName>
</protein>
<reference evidence="2 3" key="1">
    <citation type="submission" date="2020-03" db="EMBL/GenBank/DDBJ databases">
        <title>Metabolic flexibility allows generalist bacteria to become dominant in a frequently disturbed ecosystem.</title>
        <authorList>
            <person name="Chen Y.-J."/>
            <person name="Leung P.M."/>
            <person name="Bay S.K."/>
            <person name="Hugenholtz P."/>
            <person name="Kessler A.J."/>
            <person name="Shelley G."/>
            <person name="Waite D.W."/>
            <person name="Cook P.L."/>
            <person name="Greening C."/>
        </authorList>
    </citation>
    <scope>NUCLEOTIDE SEQUENCE [LARGE SCALE GENOMIC DNA]</scope>
    <source>
        <strain evidence="2">SS_bin_28</strain>
    </source>
</reference>
<organism evidence="2 3">
    <name type="scientific">Eiseniibacteriota bacterium</name>
    <dbReference type="NCBI Taxonomy" id="2212470"/>
    <lineage>
        <taxon>Bacteria</taxon>
        <taxon>Candidatus Eiseniibacteriota</taxon>
    </lineage>
</organism>
<evidence type="ECO:0000313" key="2">
    <source>
        <dbReference type="EMBL" id="NNF05699.1"/>
    </source>
</evidence>